<dbReference type="InterPro" id="IPR035914">
    <property type="entry name" value="Sperma_CUB_dom_sf"/>
</dbReference>
<gene>
    <name evidence="7" type="ORF">HDID_LOCUS834</name>
</gene>
<name>A0A0R3S9C3_HYMDI</name>
<dbReference type="PROSITE" id="PS01180">
    <property type="entry name" value="CUB"/>
    <property type="match status" value="2"/>
</dbReference>
<evidence type="ECO:0000256" key="5">
    <source>
        <dbReference type="SAM" id="Phobius"/>
    </source>
</evidence>
<evidence type="ECO:0000256" key="3">
    <source>
        <dbReference type="PROSITE-ProRule" id="PRU00059"/>
    </source>
</evidence>
<feature type="domain" description="CUB" evidence="6">
    <location>
        <begin position="188"/>
        <end position="302"/>
    </location>
</feature>
<comment type="caution">
    <text evidence="3">Lacks conserved residue(s) required for the propagation of feature annotation.</text>
</comment>
<protein>
    <submittedName>
        <fullName evidence="9">CUB domain-containing protein</fullName>
    </submittedName>
</protein>
<reference evidence="7 8" key="2">
    <citation type="submission" date="2018-11" db="EMBL/GenBank/DDBJ databases">
        <authorList>
            <consortium name="Pathogen Informatics"/>
        </authorList>
    </citation>
    <scope>NUCLEOTIDE SEQUENCE [LARGE SCALE GENOMIC DNA]</scope>
</reference>
<feature type="region of interest" description="Disordered" evidence="4">
    <location>
        <begin position="482"/>
        <end position="515"/>
    </location>
</feature>
<evidence type="ECO:0000256" key="4">
    <source>
        <dbReference type="SAM" id="MobiDB-lite"/>
    </source>
</evidence>
<dbReference type="Proteomes" id="UP000274504">
    <property type="component" value="Unassembled WGS sequence"/>
</dbReference>
<feature type="compositionally biased region" description="Basic and acidic residues" evidence="4">
    <location>
        <begin position="504"/>
        <end position="515"/>
    </location>
</feature>
<keyword evidence="5" id="KW-0812">Transmembrane</keyword>
<organism evidence="9">
    <name type="scientific">Hymenolepis diminuta</name>
    <name type="common">Rat tapeworm</name>
    <dbReference type="NCBI Taxonomy" id="6216"/>
    <lineage>
        <taxon>Eukaryota</taxon>
        <taxon>Metazoa</taxon>
        <taxon>Spiralia</taxon>
        <taxon>Lophotrochozoa</taxon>
        <taxon>Platyhelminthes</taxon>
        <taxon>Cestoda</taxon>
        <taxon>Eucestoda</taxon>
        <taxon>Cyclophyllidea</taxon>
        <taxon>Hymenolepididae</taxon>
        <taxon>Hymenolepis</taxon>
    </lineage>
</organism>
<feature type="transmembrane region" description="Helical" evidence="5">
    <location>
        <begin position="317"/>
        <end position="340"/>
    </location>
</feature>
<dbReference type="Gene3D" id="2.60.120.290">
    <property type="entry name" value="Spermadhesin, CUB domain"/>
    <property type="match status" value="2"/>
</dbReference>
<proteinExistence type="predicted"/>
<accession>A0A0R3S9C3</accession>
<dbReference type="SUPFAM" id="SSF49854">
    <property type="entry name" value="Spermadhesin, CUB domain"/>
    <property type="match status" value="2"/>
</dbReference>
<evidence type="ECO:0000313" key="7">
    <source>
        <dbReference type="EMBL" id="VDL18295.1"/>
    </source>
</evidence>
<dbReference type="Pfam" id="PF00431">
    <property type="entry name" value="CUB"/>
    <property type="match status" value="2"/>
</dbReference>
<dbReference type="EMBL" id="UYSG01000125">
    <property type="protein sequence ID" value="VDL18295.1"/>
    <property type="molecule type" value="Genomic_DNA"/>
</dbReference>
<keyword evidence="5" id="KW-1133">Transmembrane helix</keyword>
<feature type="domain" description="CUB" evidence="6">
    <location>
        <begin position="7"/>
        <end position="172"/>
    </location>
</feature>
<keyword evidence="1" id="KW-0677">Repeat</keyword>
<dbReference type="CDD" id="cd00041">
    <property type="entry name" value="CUB"/>
    <property type="match status" value="2"/>
</dbReference>
<dbReference type="AlphaFoldDB" id="A0A0R3S9C3"/>
<evidence type="ECO:0000256" key="1">
    <source>
        <dbReference type="ARBA" id="ARBA00022737"/>
    </source>
</evidence>
<keyword evidence="2" id="KW-1015">Disulfide bond</keyword>
<evidence type="ECO:0000313" key="8">
    <source>
        <dbReference type="Proteomes" id="UP000274504"/>
    </source>
</evidence>
<dbReference type="SMART" id="SM00042">
    <property type="entry name" value="CUB"/>
    <property type="match status" value="2"/>
</dbReference>
<dbReference type="InterPro" id="IPR000859">
    <property type="entry name" value="CUB_dom"/>
</dbReference>
<dbReference type="PANTHER" id="PTHR24251">
    <property type="entry name" value="OVOCHYMASE-RELATED"/>
    <property type="match status" value="1"/>
</dbReference>
<dbReference type="STRING" id="6216.A0A0R3S9C3"/>
<evidence type="ECO:0000259" key="6">
    <source>
        <dbReference type="PROSITE" id="PS01180"/>
    </source>
</evidence>
<reference evidence="9" key="1">
    <citation type="submission" date="2017-02" db="UniProtKB">
        <authorList>
            <consortium name="WormBaseParasite"/>
        </authorList>
    </citation>
    <scope>IDENTIFICATION</scope>
</reference>
<sequence>MAAPKMCWFIYRGSDYRDGQIGWTNSPFYADTYPPNSNCLYLFQFEPEQSIRLSFTAFQTNEETLTRNSQFHKDFANCKQDYLEVIELLNEITHEVRLLQKFGSSNQQKWTERAFNDFPLIQVEEFRKTHSFCGDYIPGPLIPSPSAKHLLLAFRSDDRTTSTGFQLKFQFLPRLELFSRSEALCFSDGGNVTESGGVLQSPNYPNSYPKNLNCERTISVNEQAEGILLQFLDLSMEGTTKECKNAVVRIKEGDSLRSVSSICGFASVVSAYVSKKTSITISMITNKDANGANGFKIVWTKLLPLGANGKENISYGYLHIGLGILLTLLILACMIAYIVYRENKRKRKRAHDPLDIAPGEDEDEINLYSPLKSPPSSFKENQLIERTFHTCQHPSKARTYTSPLSNGTIGDMGIHRHNYMHHDGPHFCPNEIPSNIPCGHSGTHSIKSGESVNSPIVRNDNPHCSTCPCGHTLIISSPPVPIMQIPSSHNHSRASSRRTSFNSDVKERMQKISIV</sequence>
<evidence type="ECO:0000256" key="2">
    <source>
        <dbReference type="ARBA" id="ARBA00023157"/>
    </source>
</evidence>
<keyword evidence="5" id="KW-0472">Membrane</keyword>
<dbReference type="WBParaSite" id="HDID_0000083301-mRNA-1">
    <property type="protein sequence ID" value="HDID_0000083301-mRNA-1"/>
    <property type="gene ID" value="HDID_0000083301"/>
</dbReference>
<dbReference type="OrthoDB" id="6282282at2759"/>
<evidence type="ECO:0000313" key="9">
    <source>
        <dbReference type="WBParaSite" id="HDID_0000083301-mRNA-1"/>
    </source>
</evidence>